<name>A0A7H4ME05_KLEVA</name>
<proteinExistence type="predicted"/>
<evidence type="ECO:0000313" key="8">
    <source>
        <dbReference type="EMBL" id="STS88555.1"/>
    </source>
</evidence>
<protein>
    <submittedName>
        <fullName evidence="8">Gamma-aminobutyrate transporter</fullName>
    </submittedName>
</protein>
<feature type="domain" description="Amino acid permease/ SLC12A" evidence="7">
    <location>
        <begin position="1"/>
        <end position="82"/>
    </location>
</feature>
<evidence type="ECO:0000259" key="7">
    <source>
        <dbReference type="Pfam" id="PF00324"/>
    </source>
</evidence>
<dbReference type="PANTHER" id="PTHR43495:SF5">
    <property type="entry name" value="GAMMA-AMINOBUTYRIC ACID PERMEASE"/>
    <property type="match status" value="1"/>
</dbReference>
<dbReference type="GO" id="GO:0055085">
    <property type="term" value="P:transmembrane transport"/>
    <property type="evidence" value="ECO:0007669"/>
    <property type="project" value="InterPro"/>
</dbReference>
<dbReference type="GO" id="GO:0016020">
    <property type="term" value="C:membrane"/>
    <property type="evidence" value="ECO:0007669"/>
    <property type="project" value="UniProtKB-SubCell"/>
</dbReference>
<sequence>MVVNYYAPAKVFKFLIDSSGAIALLVYLVIAVSQLRMRKILQAQGGEIRLRMWLYPYLTWLVIAFITFVLVVMLFRPAQQLGGDLYRPVSIGNYLYGTDYVALEKAGIVAKTAAAKYALTLFPAPAGKSIQE</sequence>
<reference evidence="8 9" key="1">
    <citation type="submission" date="2018-06" db="EMBL/GenBank/DDBJ databases">
        <authorList>
            <consortium name="Pathogen Informatics"/>
            <person name="Doyle S."/>
        </authorList>
    </citation>
    <scope>NUCLEOTIDE SEQUENCE [LARGE SCALE GENOMIC DNA]</scope>
    <source>
        <strain evidence="8 9">NCTC9177</strain>
    </source>
</reference>
<accession>A0A7H4ME05</accession>
<evidence type="ECO:0000256" key="1">
    <source>
        <dbReference type="ARBA" id="ARBA00004141"/>
    </source>
</evidence>
<comment type="subcellular location">
    <subcellularLocation>
        <location evidence="1">Membrane</location>
        <topology evidence="1">Multi-pass membrane protein</topology>
    </subcellularLocation>
</comment>
<feature type="transmembrane region" description="Helical" evidence="6">
    <location>
        <begin position="12"/>
        <end position="32"/>
    </location>
</feature>
<keyword evidence="4 6" id="KW-1133">Transmembrane helix</keyword>
<keyword evidence="3 6" id="KW-0812">Transmembrane</keyword>
<evidence type="ECO:0000256" key="2">
    <source>
        <dbReference type="ARBA" id="ARBA00022448"/>
    </source>
</evidence>
<organism evidence="8 9">
    <name type="scientific">Klebsiella variicola</name>
    <dbReference type="NCBI Taxonomy" id="244366"/>
    <lineage>
        <taxon>Bacteria</taxon>
        <taxon>Pseudomonadati</taxon>
        <taxon>Pseudomonadota</taxon>
        <taxon>Gammaproteobacteria</taxon>
        <taxon>Enterobacterales</taxon>
        <taxon>Enterobacteriaceae</taxon>
        <taxon>Klebsiella/Raoultella group</taxon>
        <taxon>Klebsiella</taxon>
        <taxon>Klebsiella pneumoniae complex</taxon>
    </lineage>
</organism>
<evidence type="ECO:0000256" key="3">
    <source>
        <dbReference type="ARBA" id="ARBA00022692"/>
    </source>
</evidence>
<dbReference type="Pfam" id="PF00324">
    <property type="entry name" value="AA_permease"/>
    <property type="match status" value="1"/>
</dbReference>
<dbReference type="EMBL" id="UGKR01000003">
    <property type="protein sequence ID" value="STS88555.1"/>
    <property type="molecule type" value="Genomic_DNA"/>
</dbReference>
<evidence type="ECO:0000313" key="9">
    <source>
        <dbReference type="Proteomes" id="UP000254545"/>
    </source>
</evidence>
<dbReference type="Proteomes" id="UP000254545">
    <property type="component" value="Unassembled WGS sequence"/>
</dbReference>
<dbReference type="InterPro" id="IPR004841">
    <property type="entry name" value="AA-permease/SLC12A_dom"/>
</dbReference>
<comment type="caution">
    <text evidence="8">The sequence shown here is derived from an EMBL/GenBank/DDBJ whole genome shotgun (WGS) entry which is preliminary data.</text>
</comment>
<evidence type="ECO:0000256" key="4">
    <source>
        <dbReference type="ARBA" id="ARBA00022989"/>
    </source>
</evidence>
<keyword evidence="5 6" id="KW-0472">Membrane</keyword>
<gene>
    <name evidence="8" type="primary">gabP_1</name>
    <name evidence="8" type="ORF">NCTC9177_02410</name>
</gene>
<evidence type="ECO:0000256" key="6">
    <source>
        <dbReference type="SAM" id="Phobius"/>
    </source>
</evidence>
<dbReference type="AlphaFoldDB" id="A0A7H4ME05"/>
<feature type="transmembrane region" description="Helical" evidence="6">
    <location>
        <begin position="53"/>
        <end position="75"/>
    </location>
</feature>
<keyword evidence="2" id="KW-0813">Transport</keyword>
<dbReference type="PANTHER" id="PTHR43495">
    <property type="entry name" value="GABA PERMEASE"/>
    <property type="match status" value="1"/>
</dbReference>
<evidence type="ECO:0000256" key="5">
    <source>
        <dbReference type="ARBA" id="ARBA00023136"/>
    </source>
</evidence>